<protein>
    <submittedName>
        <fullName evidence="2">Uncharacterized protein</fullName>
    </submittedName>
</protein>
<evidence type="ECO:0000313" key="2">
    <source>
        <dbReference type="EMBL" id="ETP36926.1"/>
    </source>
</evidence>
<dbReference type="EMBL" id="ANIY01003223">
    <property type="protein sequence ID" value="ETP36926.1"/>
    <property type="molecule type" value="Genomic_DNA"/>
</dbReference>
<dbReference type="Proteomes" id="UP000018948">
    <property type="component" value="Unassembled WGS sequence"/>
</dbReference>
<comment type="caution">
    <text evidence="2">The sequence shown here is derived from an EMBL/GenBank/DDBJ whole genome shotgun (WGS) entry which is preliminary data.</text>
</comment>
<accession>W2YPP8</accession>
<dbReference type="PANTHER" id="PTHR37069">
    <property type="entry name" value="DDE_TNP_1_7 DOMAIN-CONTAINING PROTEIN"/>
    <property type="match status" value="1"/>
</dbReference>
<reference evidence="2 3" key="1">
    <citation type="submission" date="2013-11" db="EMBL/GenBank/DDBJ databases">
        <title>The Genome Sequence of Phytophthora parasitica P10297.</title>
        <authorList>
            <consortium name="The Broad Institute Genomics Platform"/>
            <person name="Russ C."/>
            <person name="Tyler B."/>
            <person name="Panabieres F."/>
            <person name="Shan W."/>
            <person name="Tripathy S."/>
            <person name="Grunwald N."/>
            <person name="Machado M."/>
            <person name="Johnson C.S."/>
            <person name="Walker B."/>
            <person name="Young S.K."/>
            <person name="Zeng Q."/>
            <person name="Gargeya S."/>
            <person name="Fitzgerald M."/>
            <person name="Haas B."/>
            <person name="Abouelleil A."/>
            <person name="Allen A.W."/>
            <person name="Alvarado L."/>
            <person name="Arachchi H.M."/>
            <person name="Berlin A.M."/>
            <person name="Chapman S.B."/>
            <person name="Gainer-Dewar J."/>
            <person name="Goldberg J."/>
            <person name="Griggs A."/>
            <person name="Gujja S."/>
            <person name="Hansen M."/>
            <person name="Howarth C."/>
            <person name="Imamovic A."/>
            <person name="Ireland A."/>
            <person name="Larimer J."/>
            <person name="McCowan C."/>
            <person name="Murphy C."/>
            <person name="Pearson M."/>
            <person name="Poon T.W."/>
            <person name="Priest M."/>
            <person name="Roberts A."/>
            <person name="Saif S."/>
            <person name="Shea T."/>
            <person name="Sisk P."/>
            <person name="Sykes S."/>
            <person name="Wortman J."/>
            <person name="Nusbaum C."/>
            <person name="Birren B."/>
        </authorList>
    </citation>
    <scope>NUCLEOTIDE SEQUENCE [LARGE SCALE GENOMIC DNA]</scope>
    <source>
        <strain evidence="2 3">P10297</strain>
    </source>
</reference>
<proteinExistence type="predicted"/>
<gene>
    <name evidence="2" type="ORF">F442_15214</name>
</gene>
<evidence type="ECO:0000256" key="1">
    <source>
        <dbReference type="SAM" id="MobiDB-lite"/>
    </source>
</evidence>
<name>W2YPP8_PHYNI</name>
<dbReference type="AlphaFoldDB" id="W2YPP8"/>
<dbReference type="PANTHER" id="PTHR37069:SF2">
    <property type="entry name" value="PIGGYBAC TRANSPOSABLE ELEMENT-DERIVED PROTEIN DOMAIN-CONTAINING PROTEIN"/>
    <property type="match status" value="1"/>
</dbReference>
<evidence type="ECO:0000313" key="3">
    <source>
        <dbReference type="Proteomes" id="UP000018948"/>
    </source>
</evidence>
<sequence length="281" mass="31381">MVGTHSSAPREDAAVLLESKRGTKHFRLIWPQFKKRGWTSKPPPSRGVETRWNYILPGGNANGTIGIDYVLGEQAVVDHATNRKWFGTKLLIGSAQLMPPKRHQKNVHRVLSVSCPRSSRQRRKGHLPSLQQEDPSLLHEGSSPLRNKKKRSPTRRGDDELEQADSSRSAESNTTGHGTTELIDLSGNNADEANNCRDDDCNYQVLDSGDTSEEDDLNDLDGSDSEVSVADTIDEVDEEAFENEERHFADHFLESMGFEEQVLAGEILGPALKEISTTWWH</sequence>
<feature type="compositionally biased region" description="Polar residues" evidence="1">
    <location>
        <begin position="164"/>
        <end position="178"/>
    </location>
</feature>
<organism evidence="2 3">
    <name type="scientific">Phytophthora nicotianae P10297</name>
    <dbReference type="NCBI Taxonomy" id="1317064"/>
    <lineage>
        <taxon>Eukaryota</taxon>
        <taxon>Sar</taxon>
        <taxon>Stramenopiles</taxon>
        <taxon>Oomycota</taxon>
        <taxon>Peronosporomycetes</taxon>
        <taxon>Peronosporales</taxon>
        <taxon>Peronosporaceae</taxon>
        <taxon>Phytophthora</taxon>
    </lineage>
</organism>
<feature type="region of interest" description="Disordered" evidence="1">
    <location>
        <begin position="101"/>
        <end position="191"/>
    </location>
</feature>